<dbReference type="Gene3D" id="3.40.50.300">
    <property type="entry name" value="P-loop containing nucleotide triphosphate hydrolases"/>
    <property type="match status" value="1"/>
</dbReference>
<keyword evidence="1 4" id="KW-0808">Transferase</keyword>
<name>A0A0P1G8D9_9RHOB</name>
<dbReference type="OrthoDB" id="981508at2"/>
<dbReference type="SUPFAM" id="SSF52540">
    <property type="entry name" value="P-loop containing nucleoside triphosphate hydrolases"/>
    <property type="match status" value="1"/>
</dbReference>
<gene>
    <name evidence="4" type="ORF">TRM7557_01597</name>
</gene>
<sequence>MTVMDVARRTLRRSIAYKVARSTQLQMRGLQDPARPLPSFVIIGAHKAGTTSFYKNLTTHPQILPAWTKEVHYFDQDPLPPLSWYRAHFPTRRELSEIEGISGEASPSYCLLPHVPQLLRQQMPDCRLILLLRDPVARAYSAHQYNSRGGMTDLSFEAWIERDFRLVGDADITADRYASLLSKSNPAEKLPLALLRGIYVEQIKLWHAAFPADQLLILDSAEYFGDAPGTLRDVARDFLGLRDHDFGYRKTRTEARSYPKIPGETADRLRAFYAPYNARLSDYLGRDFDW</sequence>
<evidence type="ECO:0000256" key="1">
    <source>
        <dbReference type="ARBA" id="ARBA00022679"/>
    </source>
</evidence>
<accession>A0A0P1G8D9</accession>
<evidence type="ECO:0000256" key="2">
    <source>
        <dbReference type="ARBA" id="ARBA00023180"/>
    </source>
</evidence>
<evidence type="ECO:0000313" key="5">
    <source>
        <dbReference type="Proteomes" id="UP000052022"/>
    </source>
</evidence>
<dbReference type="STRING" id="928856.SAMN04488049_10750"/>
<dbReference type="EMBL" id="CYSD01000021">
    <property type="protein sequence ID" value="CUH77811.1"/>
    <property type="molecule type" value="Genomic_DNA"/>
</dbReference>
<keyword evidence="5" id="KW-1185">Reference proteome</keyword>
<dbReference type="InterPro" id="IPR037359">
    <property type="entry name" value="NST/OST"/>
</dbReference>
<feature type="domain" description="Sulfotransferase" evidence="3">
    <location>
        <begin position="39"/>
        <end position="242"/>
    </location>
</feature>
<evidence type="ECO:0000259" key="3">
    <source>
        <dbReference type="Pfam" id="PF00685"/>
    </source>
</evidence>
<dbReference type="Pfam" id="PF00685">
    <property type="entry name" value="Sulfotransfer_1"/>
    <property type="match status" value="1"/>
</dbReference>
<dbReference type="PANTHER" id="PTHR10605">
    <property type="entry name" value="HEPARAN SULFATE SULFOTRANSFERASE"/>
    <property type="match status" value="1"/>
</dbReference>
<dbReference type="RefSeq" id="WP_074941991.1">
    <property type="nucleotide sequence ID" value="NZ_CYSD01000021.1"/>
</dbReference>
<dbReference type="Proteomes" id="UP000052022">
    <property type="component" value="Unassembled WGS sequence"/>
</dbReference>
<evidence type="ECO:0000313" key="4">
    <source>
        <dbReference type="EMBL" id="CUH77811.1"/>
    </source>
</evidence>
<dbReference type="InterPro" id="IPR000863">
    <property type="entry name" value="Sulfotransferase_dom"/>
</dbReference>
<dbReference type="PANTHER" id="PTHR10605:SF56">
    <property type="entry name" value="BIFUNCTIONAL HEPARAN SULFATE N-DEACETYLASE_N-SULFOTRANSFERASE"/>
    <property type="match status" value="1"/>
</dbReference>
<reference evidence="4 5" key="1">
    <citation type="submission" date="2015-09" db="EMBL/GenBank/DDBJ databases">
        <authorList>
            <consortium name="Swine Surveillance"/>
        </authorList>
    </citation>
    <scope>NUCLEOTIDE SEQUENCE [LARGE SCALE GENOMIC DNA]</scope>
    <source>
        <strain evidence="4 5">CECT 7557</strain>
    </source>
</reference>
<protein>
    <submittedName>
        <fullName evidence="4">Sulfotransferase domain protein</fullName>
    </submittedName>
</protein>
<organism evidence="4 5">
    <name type="scientific">Tritonibacter multivorans</name>
    <dbReference type="NCBI Taxonomy" id="928856"/>
    <lineage>
        <taxon>Bacteria</taxon>
        <taxon>Pseudomonadati</taxon>
        <taxon>Pseudomonadota</taxon>
        <taxon>Alphaproteobacteria</taxon>
        <taxon>Rhodobacterales</taxon>
        <taxon>Paracoccaceae</taxon>
        <taxon>Tritonibacter</taxon>
    </lineage>
</organism>
<proteinExistence type="predicted"/>
<keyword evidence="2" id="KW-0325">Glycoprotein</keyword>
<dbReference type="AlphaFoldDB" id="A0A0P1G8D9"/>
<dbReference type="GO" id="GO:0008146">
    <property type="term" value="F:sulfotransferase activity"/>
    <property type="evidence" value="ECO:0007669"/>
    <property type="project" value="InterPro"/>
</dbReference>
<dbReference type="InterPro" id="IPR027417">
    <property type="entry name" value="P-loop_NTPase"/>
</dbReference>